<dbReference type="Pfam" id="PF12819">
    <property type="entry name" value="Malectin_like"/>
    <property type="match status" value="1"/>
</dbReference>
<dbReference type="EMBL" id="JBAMMX010000004">
    <property type="protein sequence ID" value="KAK6941745.1"/>
    <property type="molecule type" value="Genomic_DNA"/>
</dbReference>
<dbReference type="AlphaFoldDB" id="A0AAN8ZQ05"/>
<comment type="subcellular location">
    <subcellularLocation>
        <location evidence="1">Membrane</location>
        <topology evidence="1">Single-pass membrane protein</topology>
    </subcellularLocation>
</comment>
<keyword evidence="4" id="KW-1185">Reference proteome</keyword>
<dbReference type="Proteomes" id="UP001370490">
    <property type="component" value="Unassembled WGS sequence"/>
</dbReference>
<evidence type="ECO:0000313" key="4">
    <source>
        <dbReference type="Proteomes" id="UP001370490"/>
    </source>
</evidence>
<proteinExistence type="predicted"/>
<dbReference type="GO" id="GO:0016020">
    <property type="term" value="C:membrane"/>
    <property type="evidence" value="ECO:0007669"/>
    <property type="project" value="UniProtKB-SubCell"/>
</dbReference>
<evidence type="ECO:0000256" key="1">
    <source>
        <dbReference type="ARBA" id="ARBA00004167"/>
    </source>
</evidence>
<name>A0AAN8ZQ05_9MAGN</name>
<organism evidence="3 4">
    <name type="scientific">Dillenia turbinata</name>
    <dbReference type="NCBI Taxonomy" id="194707"/>
    <lineage>
        <taxon>Eukaryota</taxon>
        <taxon>Viridiplantae</taxon>
        <taxon>Streptophyta</taxon>
        <taxon>Embryophyta</taxon>
        <taxon>Tracheophyta</taxon>
        <taxon>Spermatophyta</taxon>
        <taxon>Magnoliopsida</taxon>
        <taxon>eudicotyledons</taxon>
        <taxon>Gunneridae</taxon>
        <taxon>Pentapetalae</taxon>
        <taxon>Dilleniales</taxon>
        <taxon>Dilleniaceae</taxon>
        <taxon>Dillenia</taxon>
    </lineage>
</organism>
<comment type="caution">
    <text evidence="3">The sequence shown here is derived from an EMBL/GenBank/DDBJ whole genome shotgun (WGS) entry which is preliminary data.</text>
</comment>
<dbReference type="PANTHER" id="PTHR45631:SF186">
    <property type="entry name" value="MALECTIN-LIKE DOMAIN-CONTAINING PROTEIN"/>
    <property type="match status" value="1"/>
</dbReference>
<accession>A0AAN8ZQ05</accession>
<feature type="domain" description="Malectin-like" evidence="2">
    <location>
        <begin position="251"/>
        <end position="339"/>
    </location>
</feature>
<sequence>MINEVRSEEPVEDGISITAGAGLTGYNMARRIGSIEEFEFKAIGENHNQERYRASLSMYWLISAWVTRNRAGYRNNFEYEGAFGDHDAITRPCVEQPTIFIMLKPQKLYRHDGKLPLHISDIHNIIHEVPAEMSELALKCLCLHACHFGSDKNKEQNRQCQLKRLIGMHTFNIRSLFTYPVYSEIIYASKSDNTILYWARTMDDQFPFISSLEAFPLPNAMYPRDEYYRIWEPKIPKVTVVVNAPATADAITLPFPSSEGKSLDHVIVGFTEIHELEINETRQFDFNMNGEKMLTLNPEYRTCLGAWANSQSEGTLTVVLCPTEDLALPPIINAIEVYRASYSLVTTGTSQDDLLQFGNGRLAAVMTSRSNSNVCIFNYGYVRPFAKPLLEIHFFLQKTLRMGSGFLPSLCLIKFSLQPEQILFSLPVSAILETQQSWSSNSRFSRKSVQSKAVVSSITLPFCFAESSITTSFLDKSYKA</sequence>
<gene>
    <name evidence="3" type="ORF">RJ641_027122</name>
</gene>
<reference evidence="3 4" key="1">
    <citation type="submission" date="2023-12" db="EMBL/GenBank/DDBJ databases">
        <title>A high-quality genome assembly for Dillenia turbinata (Dilleniales).</title>
        <authorList>
            <person name="Chanderbali A."/>
        </authorList>
    </citation>
    <scope>NUCLEOTIDE SEQUENCE [LARGE SCALE GENOMIC DNA]</scope>
    <source>
        <strain evidence="3">LSX21</strain>
        <tissue evidence="3">Leaf</tissue>
    </source>
</reference>
<evidence type="ECO:0000313" key="3">
    <source>
        <dbReference type="EMBL" id="KAK6941745.1"/>
    </source>
</evidence>
<evidence type="ECO:0000259" key="2">
    <source>
        <dbReference type="Pfam" id="PF12819"/>
    </source>
</evidence>
<dbReference type="PANTHER" id="PTHR45631">
    <property type="entry name" value="OS07G0107800 PROTEIN-RELATED"/>
    <property type="match status" value="1"/>
</dbReference>
<dbReference type="InterPro" id="IPR024788">
    <property type="entry name" value="Malectin-like_Carb-bd_dom"/>
</dbReference>
<protein>
    <submittedName>
        <fullName evidence="3">Malectin-like domain</fullName>
    </submittedName>
</protein>